<dbReference type="EMBL" id="CP109441">
    <property type="protein sequence ID" value="WUV42576.1"/>
    <property type="molecule type" value="Genomic_DNA"/>
</dbReference>
<keyword evidence="4" id="KW-1185">Reference proteome</keyword>
<dbReference type="Proteomes" id="UP001432062">
    <property type="component" value="Chromosome"/>
</dbReference>
<dbReference type="Gene3D" id="3.10.180.10">
    <property type="entry name" value="2,3-Dihydroxybiphenyl 1,2-Dioxygenase, domain 1"/>
    <property type="match status" value="1"/>
</dbReference>
<accession>A0ABZ1YKS3</accession>
<name>A0ABZ1YKS3_9NOCA</name>
<evidence type="ECO:0000313" key="3">
    <source>
        <dbReference type="EMBL" id="WUV42576.1"/>
    </source>
</evidence>
<dbReference type="RefSeq" id="WP_327095864.1">
    <property type="nucleotide sequence ID" value="NZ_CP109149.1"/>
</dbReference>
<organism evidence="3 4">
    <name type="scientific">Nocardia vinacea</name>
    <dbReference type="NCBI Taxonomy" id="96468"/>
    <lineage>
        <taxon>Bacteria</taxon>
        <taxon>Bacillati</taxon>
        <taxon>Actinomycetota</taxon>
        <taxon>Actinomycetes</taxon>
        <taxon>Mycobacteriales</taxon>
        <taxon>Nocardiaceae</taxon>
        <taxon>Nocardia</taxon>
    </lineage>
</organism>
<dbReference type="PROSITE" id="PS51819">
    <property type="entry name" value="VOC"/>
    <property type="match status" value="1"/>
</dbReference>
<dbReference type="InterPro" id="IPR029068">
    <property type="entry name" value="Glyas_Bleomycin-R_OHBP_Dase"/>
</dbReference>
<evidence type="ECO:0000313" key="4">
    <source>
        <dbReference type="Proteomes" id="UP001432062"/>
    </source>
</evidence>
<dbReference type="InterPro" id="IPR004360">
    <property type="entry name" value="Glyas_Fos-R_dOase_dom"/>
</dbReference>
<evidence type="ECO:0000259" key="2">
    <source>
        <dbReference type="PROSITE" id="PS51819"/>
    </source>
</evidence>
<reference evidence="3" key="1">
    <citation type="submission" date="2022-10" db="EMBL/GenBank/DDBJ databases">
        <title>The complete genomes of actinobacterial strains from the NBC collection.</title>
        <authorList>
            <person name="Joergensen T.S."/>
            <person name="Alvarez Arevalo M."/>
            <person name="Sterndorff E.B."/>
            <person name="Faurdal D."/>
            <person name="Vuksanovic O."/>
            <person name="Mourched A.-S."/>
            <person name="Charusanti P."/>
            <person name="Shaw S."/>
            <person name="Blin K."/>
            <person name="Weber T."/>
        </authorList>
    </citation>
    <scope>NUCLEOTIDE SEQUENCE</scope>
    <source>
        <strain evidence="3">NBC_01482</strain>
    </source>
</reference>
<sequence>MTIGITKIRQVKLPVTDLEKSVAWYQELLDLKPAFEFFENGAVRGVVLLEPDADLHIALRERLYCASRPHLNDFDAFALRVDSLGSFTKLIERADRLGASHSEIHDRGPYGAALDISDPDGTVIRFLYEPDDYPTGFAGLEFGPDGTPSAYREPRLGSDS</sequence>
<gene>
    <name evidence="3" type="ORF">OG563_25310</name>
</gene>
<protein>
    <submittedName>
        <fullName evidence="3">VOC family protein</fullName>
    </submittedName>
</protein>
<dbReference type="CDD" id="cd06587">
    <property type="entry name" value="VOC"/>
    <property type="match status" value="1"/>
</dbReference>
<evidence type="ECO:0000256" key="1">
    <source>
        <dbReference type="SAM" id="MobiDB-lite"/>
    </source>
</evidence>
<feature type="domain" description="VOC" evidence="2">
    <location>
        <begin position="7"/>
        <end position="129"/>
    </location>
</feature>
<dbReference type="Pfam" id="PF00903">
    <property type="entry name" value="Glyoxalase"/>
    <property type="match status" value="1"/>
</dbReference>
<feature type="region of interest" description="Disordered" evidence="1">
    <location>
        <begin position="139"/>
        <end position="160"/>
    </location>
</feature>
<dbReference type="SUPFAM" id="SSF54593">
    <property type="entry name" value="Glyoxalase/Bleomycin resistance protein/Dihydroxybiphenyl dioxygenase"/>
    <property type="match status" value="1"/>
</dbReference>
<dbReference type="InterPro" id="IPR037523">
    <property type="entry name" value="VOC_core"/>
</dbReference>
<proteinExistence type="predicted"/>